<comment type="caution">
    <text evidence="3">The sequence shown here is derived from an EMBL/GenBank/DDBJ whole genome shotgun (WGS) entry which is preliminary data.</text>
</comment>
<dbReference type="Proteomes" id="UP000585474">
    <property type="component" value="Unassembled WGS sequence"/>
</dbReference>
<dbReference type="SUPFAM" id="SSF48371">
    <property type="entry name" value="ARM repeat"/>
    <property type="match status" value="1"/>
</dbReference>
<proteinExistence type="predicted"/>
<evidence type="ECO:0000313" key="3">
    <source>
        <dbReference type="EMBL" id="GFS33000.1"/>
    </source>
</evidence>
<dbReference type="PANTHER" id="PTHR47451">
    <property type="entry name" value="ARM REPEAT SUPERFAMILY PROTEIN"/>
    <property type="match status" value="1"/>
</dbReference>
<sequence>MEPHGPHQHLEGISISTLCKIDNCLVRSRHRHPPSGPKEECGLEARGKAYSDRLGPQLSMKVCCAGYGLAQRKCLDSAAVALLVGILKTSSPDLQRKAASILEFATDSDQSIDKIISADIECGLDAVFPTKSSTGELERDQQPELLALKVEEAGLAISAASRLLTRLLDFESFRSTTNPARFVESLRKILRSSIPLDNKDWVAACLVKLSSFSRPGLYFENPMNIEATLHETIPRLIEQIKSSSPEAQEVAVLELNEIISEGVVDCTRAVAAEGGIFPLVKLIEDGTSTAVEAGLAVLYNLSMITENHSTIVAAGAFPALERIVQSERPESMRAIHLLRALPT</sequence>
<dbReference type="AlphaFoldDB" id="A0A7J0DDS4"/>
<dbReference type="EMBL" id="BJWL01000174">
    <property type="protein sequence ID" value="GFS33000.1"/>
    <property type="molecule type" value="Genomic_DNA"/>
</dbReference>
<feature type="repeat" description="ARM" evidence="2">
    <location>
        <begin position="274"/>
        <end position="316"/>
    </location>
</feature>
<keyword evidence="4" id="KW-1185">Reference proteome</keyword>
<reference evidence="4" key="1">
    <citation type="submission" date="2019-07" db="EMBL/GenBank/DDBJ databases">
        <title>De Novo Assembly of kiwifruit Actinidia rufa.</title>
        <authorList>
            <person name="Sugita-Konishi S."/>
            <person name="Sato K."/>
            <person name="Mori E."/>
            <person name="Abe Y."/>
            <person name="Kisaki G."/>
            <person name="Hamano K."/>
            <person name="Suezawa K."/>
            <person name="Otani M."/>
            <person name="Fukuda T."/>
            <person name="Manabe T."/>
            <person name="Gomi K."/>
            <person name="Tabuchi M."/>
            <person name="Akimitsu K."/>
            <person name="Kataoka I."/>
        </authorList>
    </citation>
    <scope>NUCLEOTIDE SEQUENCE [LARGE SCALE GENOMIC DNA]</scope>
    <source>
        <strain evidence="4">cv. Fuchu</strain>
    </source>
</reference>
<evidence type="ECO:0000256" key="1">
    <source>
        <dbReference type="ARBA" id="ARBA00022737"/>
    </source>
</evidence>
<keyword evidence="1" id="KW-0677">Repeat</keyword>
<dbReference type="InterPro" id="IPR000225">
    <property type="entry name" value="Armadillo"/>
</dbReference>
<protein>
    <submittedName>
        <fullName evidence="3">ARM repeat superfamily protein</fullName>
    </submittedName>
</protein>
<dbReference type="Gene3D" id="1.25.10.10">
    <property type="entry name" value="Leucine-rich Repeat Variant"/>
    <property type="match status" value="1"/>
</dbReference>
<gene>
    <name evidence="3" type="ORF">Acr_00g0025800</name>
</gene>
<dbReference type="PROSITE" id="PS50176">
    <property type="entry name" value="ARM_REPEAT"/>
    <property type="match status" value="1"/>
</dbReference>
<evidence type="ECO:0000256" key="2">
    <source>
        <dbReference type="PROSITE-ProRule" id="PRU00259"/>
    </source>
</evidence>
<organism evidence="3 4">
    <name type="scientific">Actinidia rufa</name>
    <dbReference type="NCBI Taxonomy" id="165716"/>
    <lineage>
        <taxon>Eukaryota</taxon>
        <taxon>Viridiplantae</taxon>
        <taxon>Streptophyta</taxon>
        <taxon>Embryophyta</taxon>
        <taxon>Tracheophyta</taxon>
        <taxon>Spermatophyta</taxon>
        <taxon>Magnoliopsida</taxon>
        <taxon>eudicotyledons</taxon>
        <taxon>Gunneridae</taxon>
        <taxon>Pentapetalae</taxon>
        <taxon>asterids</taxon>
        <taxon>Ericales</taxon>
        <taxon>Actinidiaceae</taxon>
        <taxon>Actinidia</taxon>
    </lineage>
</organism>
<dbReference type="OrthoDB" id="409644at2759"/>
<name>A0A7J0DDS4_9ERIC</name>
<accession>A0A7J0DDS4</accession>
<evidence type="ECO:0000313" key="4">
    <source>
        <dbReference type="Proteomes" id="UP000585474"/>
    </source>
</evidence>
<dbReference type="InterPro" id="IPR011989">
    <property type="entry name" value="ARM-like"/>
</dbReference>
<dbReference type="InterPro" id="IPR016024">
    <property type="entry name" value="ARM-type_fold"/>
</dbReference>
<dbReference type="PANTHER" id="PTHR47451:SF1">
    <property type="entry name" value="ARM REPEAT SUPERFAMILY PROTEIN"/>
    <property type="match status" value="1"/>
</dbReference>